<protein>
    <submittedName>
        <fullName evidence="4">Acyl-CoA synthetase family member 3, mitochondrial-like</fullName>
    </submittedName>
</protein>
<dbReference type="Pfam" id="PF00501">
    <property type="entry name" value="AMP-binding"/>
    <property type="match status" value="1"/>
</dbReference>
<sequence>MGLLRCGLCNPMKLLMVRHDCLGLNRRVCLPLHSFTSRHGIRYSSSAVRPVFLSLLEDNDFLGSKTLLIDNVGSHSYFQILEQSFHLYLRLKKDFNIRKGARVAYLCPNNISYTIVQWAAWMAGCIAVPLCSSHPPAQLKYYIQNSTPAVVIGTNDFYDSLQPLCDAENLRSIWLQFNPLTRTYVQSGRNFIPENRSFFSALYRAYSLSWKQTDWEKHDALLIYTSGTTDQPKGVLMTHGNIHAQIQNMTEAWQWSEDDVLLHVLPLHHVHGVTNCLATCLNSAATCVMLPRFDAQQVWEKLTSEQSPVINLFMAVPTIYAKLIEYYNHNYKSPRVQEFIRSVCKENIRLMVSGSAALPTPIMEKWEEITGHVLLERYGMTEIGMALTNPLHGERVADKL</sequence>
<keyword evidence="3" id="KW-1185">Reference proteome</keyword>
<dbReference type="SUPFAM" id="SSF56801">
    <property type="entry name" value="Acetyl-CoA synthetase-like"/>
    <property type="match status" value="1"/>
</dbReference>
<dbReference type="PANTHER" id="PTHR43201:SF8">
    <property type="entry name" value="ACYL-COA SYNTHETASE FAMILY MEMBER 3"/>
    <property type="match status" value="1"/>
</dbReference>
<reference evidence="4" key="1">
    <citation type="submission" date="2025-08" db="UniProtKB">
        <authorList>
            <consortium name="RefSeq"/>
        </authorList>
    </citation>
    <scope>IDENTIFICATION</scope>
    <source>
        <tissue evidence="4">Testes</tissue>
    </source>
</reference>
<evidence type="ECO:0000313" key="4">
    <source>
        <dbReference type="RefSeq" id="XP_006818754.1"/>
    </source>
</evidence>
<dbReference type="RefSeq" id="XP_006818754.1">
    <property type="nucleotide sequence ID" value="XM_006818691.1"/>
</dbReference>
<proteinExistence type="inferred from homology"/>
<dbReference type="Gene3D" id="3.40.50.12780">
    <property type="entry name" value="N-terminal domain of ligase-like"/>
    <property type="match status" value="1"/>
</dbReference>
<name>A0ABM0MFG3_SACKO</name>
<dbReference type="InterPro" id="IPR000873">
    <property type="entry name" value="AMP-dep_synth/lig_dom"/>
</dbReference>
<dbReference type="GeneID" id="102806707"/>
<organism evidence="3 4">
    <name type="scientific">Saccoglossus kowalevskii</name>
    <name type="common">Acorn worm</name>
    <dbReference type="NCBI Taxonomy" id="10224"/>
    <lineage>
        <taxon>Eukaryota</taxon>
        <taxon>Metazoa</taxon>
        <taxon>Hemichordata</taxon>
        <taxon>Enteropneusta</taxon>
        <taxon>Harrimaniidae</taxon>
        <taxon>Saccoglossus</taxon>
    </lineage>
</organism>
<evidence type="ECO:0000259" key="2">
    <source>
        <dbReference type="Pfam" id="PF00501"/>
    </source>
</evidence>
<dbReference type="PANTHER" id="PTHR43201">
    <property type="entry name" value="ACYL-COA SYNTHETASE"/>
    <property type="match status" value="1"/>
</dbReference>
<gene>
    <name evidence="4" type="primary">LOC102806707</name>
</gene>
<feature type="domain" description="AMP-dependent synthetase/ligase" evidence="2">
    <location>
        <begin position="65"/>
        <end position="391"/>
    </location>
</feature>
<dbReference type="InterPro" id="IPR042099">
    <property type="entry name" value="ANL_N_sf"/>
</dbReference>
<dbReference type="Proteomes" id="UP000694865">
    <property type="component" value="Unplaced"/>
</dbReference>
<evidence type="ECO:0000256" key="1">
    <source>
        <dbReference type="ARBA" id="ARBA00006432"/>
    </source>
</evidence>
<comment type="similarity">
    <text evidence="1">Belongs to the ATP-dependent AMP-binding enzyme family.</text>
</comment>
<accession>A0ABM0MFG3</accession>
<evidence type="ECO:0000313" key="3">
    <source>
        <dbReference type="Proteomes" id="UP000694865"/>
    </source>
</evidence>